<dbReference type="GO" id="GO:0031564">
    <property type="term" value="P:transcription antitermination"/>
    <property type="evidence" value="ECO:0007669"/>
    <property type="project" value="UniProtKB-UniRule"/>
</dbReference>
<dbReference type="GO" id="GO:0006353">
    <property type="term" value="P:DNA-templated transcription termination"/>
    <property type="evidence" value="ECO:0007669"/>
    <property type="project" value="UniProtKB-UniRule"/>
</dbReference>
<dbReference type="SUPFAM" id="SSF82679">
    <property type="entry name" value="N-utilization substance G protein NusG, N-terminal domain"/>
    <property type="match status" value="1"/>
</dbReference>
<evidence type="ECO:0000256" key="1">
    <source>
        <dbReference type="ARBA" id="ARBA00022472"/>
    </source>
</evidence>
<evidence type="ECO:0000256" key="7">
    <source>
        <dbReference type="RuleBase" id="RU000538"/>
    </source>
</evidence>
<comment type="similarity">
    <text evidence="5 7">Belongs to the NusG family.</text>
</comment>
<keyword evidence="4 5" id="KW-0804">Transcription</keyword>
<evidence type="ECO:0000313" key="11">
    <source>
        <dbReference type="Proteomes" id="UP000242301"/>
    </source>
</evidence>
<accession>A0A0M6W9D3</accession>
<dbReference type="InterPro" id="IPR001062">
    <property type="entry name" value="Transcrpt_antiterm_NusG"/>
</dbReference>
<dbReference type="GO" id="GO:0005829">
    <property type="term" value="C:cytosol"/>
    <property type="evidence" value="ECO:0007669"/>
    <property type="project" value="UniProtKB-ARBA"/>
</dbReference>
<organism evidence="10 11">
    <name type="scientific">Candidatus Providencia siddallii</name>
    <dbReference type="NCBI Taxonomy" id="1715285"/>
    <lineage>
        <taxon>Bacteria</taxon>
        <taxon>Pseudomonadati</taxon>
        <taxon>Pseudomonadota</taxon>
        <taxon>Gammaproteobacteria</taxon>
        <taxon>Enterobacterales</taxon>
        <taxon>Morganellaceae</taxon>
        <taxon>Providencia</taxon>
    </lineage>
</organism>
<dbReference type="Proteomes" id="UP000242301">
    <property type="component" value="Unassembled WGS sequence"/>
</dbReference>
<keyword evidence="11" id="KW-1185">Reference proteome</keyword>
<dbReference type="CDD" id="cd06091">
    <property type="entry name" value="KOW_NusG"/>
    <property type="match status" value="1"/>
</dbReference>
<comment type="function">
    <text evidence="5">Participates in transcription elongation, termination and antitermination. In the absence of Rho, increases the rate of transcription elongation by the RNA polymerase (RNAP), probably by partially suppressing pausing. In the presence of Rho, modulates most Rho-dependent termination events by interacting with the RNAP to render the complex more susceptible to the termination activity of Rho. May be required to overcome a kinetic limitation of Rho to function at certain terminators. Also involved in ribosomal RNA transcriptional antitermination.</text>
</comment>
<dbReference type="GO" id="GO:0006354">
    <property type="term" value="P:DNA-templated transcription elongation"/>
    <property type="evidence" value="ECO:0007669"/>
    <property type="project" value="UniProtKB-UniRule"/>
</dbReference>
<dbReference type="InterPro" id="IPR047050">
    <property type="entry name" value="NGN"/>
</dbReference>
<dbReference type="HAMAP" id="MF_00948">
    <property type="entry name" value="NusG"/>
    <property type="match status" value="1"/>
</dbReference>
<evidence type="ECO:0000256" key="2">
    <source>
        <dbReference type="ARBA" id="ARBA00022814"/>
    </source>
</evidence>
<dbReference type="PANTHER" id="PTHR30265">
    <property type="entry name" value="RHO-INTERACTING TRANSCRIPTION TERMINATION FACTOR NUSG"/>
    <property type="match status" value="1"/>
</dbReference>
<keyword evidence="3 5" id="KW-0805">Transcription regulation</keyword>
<dbReference type="FunFam" id="2.30.30.30:FF:000002">
    <property type="entry name" value="Transcription termination/antitermination factor NusG"/>
    <property type="match status" value="1"/>
</dbReference>
<dbReference type="CDD" id="cd09891">
    <property type="entry name" value="NGN_Bact_1"/>
    <property type="match status" value="1"/>
</dbReference>
<dbReference type="Gene3D" id="2.30.30.30">
    <property type="match status" value="1"/>
</dbReference>
<dbReference type="InterPro" id="IPR014722">
    <property type="entry name" value="Rib_uL2_dom2"/>
</dbReference>
<proteinExistence type="inferred from homology"/>
<name>A0A0M6W9D3_9GAMM</name>
<dbReference type="NCBIfam" id="TIGR00922">
    <property type="entry name" value="nusG"/>
    <property type="match status" value="1"/>
</dbReference>
<keyword evidence="1 5" id="KW-0806">Transcription termination</keyword>
<dbReference type="InterPro" id="IPR008991">
    <property type="entry name" value="Translation_prot_SH3-like_sf"/>
</dbReference>
<dbReference type="InterPro" id="IPR005824">
    <property type="entry name" value="KOW"/>
</dbReference>
<evidence type="ECO:0000256" key="4">
    <source>
        <dbReference type="ARBA" id="ARBA00023163"/>
    </source>
</evidence>
<evidence type="ECO:0000259" key="8">
    <source>
        <dbReference type="SMART" id="SM00738"/>
    </source>
</evidence>
<dbReference type="InterPro" id="IPR036735">
    <property type="entry name" value="NGN_dom_sf"/>
</dbReference>
<dbReference type="PANTHER" id="PTHR30265:SF2">
    <property type="entry name" value="TRANSCRIPTION TERMINATION_ANTITERMINATION PROTEIN NUSG"/>
    <property type="match status" value="1"/>
</dbReference>
<dbReference type="Gene3D" id="3.30.70.940">
    <property type="entry name" value="NusG, N-terminal domain"/>
    <property type="match status" value="1"/>
</dbReference>
<dbReference type="GO" id="GO:0032784">
    <property type="term" value="P:regulation of DNA-templated transcription elongation"/>
    <property type="evidence" value="ECO:0007669"/>
    <property type="project" value="InterPro"/>
</dbReference>
<evidence type="ECO:0000256" key="5">
    <source>
        <dbReference type="HAMAP-Rule" id="MF_00948"/>
    </source>
</evidence>
<dbReference type="Pfam" id="PF02357">
    <property type="entry name" value="NusG"/>
    <property type="match status" value="1"/>
</dbReference>
<feature type="domain" description="KOW" evidence="9">
    <location>
        <begin position="127"/>
        <end position="154"/>
    </location>
</feature>
<keyword evidence="2 5" id="KW-0889">Transcription antitermination</keyword>
<dbReference type="PRINTS" id="PR00338">
    <property type="entry name" value="NUSGTNSCPFCT"/>
</dbReference>
<sequence>MSDSSKKRWYVIQTFSGFEIRVAQSLREHIKIHSMENYFGEVLVPTEDVVEIRNGIRRKSERKFFPGYILVQMVINNDSWYLVRSVPRVMGFVGGTSDRPSPISDKEVNAIINRLQQAGDKPKPKIIFEPGEMIRVSEGPFSDFNGVVEEIDYEKSRLKVSISIFGRATTVELDFSQVEKS</sequence>
<dbReference type="InterPro" id="IPR006645">
    <property type="entry name" value="NGN-like_dom"/>
</dbReference>
<dbReference type="AlphaFoldDB" id="A0A0M6W9D3"/>
<dbReference type="FunFam" id="3.30.70.940:FF:000001">
    <property type="entry name" value="Transcription termination/antitermination protein NusG"/>
    <property type="match status" value="1"/>
</dbReference>
<feature type="domain" description="NusG-like N-terminal" evidence="8">
    <location>
        <begin position="6"/>
        <end position="115"/>
    </location>
</feature>
<evidence type="ECO:0000256" key="6">
    <source>
        <dbReference type="NCBIfam" id="TIGR00922"/>
    </source>
</evidence>
<comment type="subunit">
    <text evidence="5">Monomer. Interacts with the transcription termination factor Rho and with RNA polymerase.</text>
</comment>
<reference evidence="11" key="1">
    <citation type="submission" date="2015-05" db="EMBL/GenBank/DDBJ databases">
        <authorList>
            <person name="Manzano-Marin A."/>
        </authorList>
    </citation>
    <scope>NUCLEOTIDE SEQUENCE [LARGE SCALE GENOMIC DNA]</scope>
    <source>
        <strain evidence="11">officinalis</strain>
    </source>
</reference>
<dbReference type="SMART" id="SM00738">
    <property type="entry name" value="NGN"/>
    <property type="match status" value="1"/>
</dbReference>
<evidence type="ECO:0000256" key="3">
    <source>
        <dbReference type="ARBA" id="ARBA00023015"/>
    </source>
</evidence>
<dbReference type="SMART" id="SM00739">
    <property type="entry name" value="KOW"/>
    <property type="match status" value="1"/>
</dbReference>
<dbReference type="SUPFAM" id="SSF50104">
    <property type="entry name" value="Translation proteins SH3-like domain"/>
    <property type="match status" value="1"/>
</dbReference>
<protein>
    <recommendedName>
        <fullName evidence="5 6">Transcription termination/antitermination protein NusG</fullName>
    </recommendedName>
</protein>
<dbReference type="Pfam" id="PF00467">
    <property type="entry name" value="KOW"/>
    <property type="match status" value="1"/>
</dbReference>
<dbReference type="STRING" id="1715285.SOFFGTOCOR_0520"/>
<evidence type="ECO:0000313" key="10">
    <source>
        <dbReference type="EMBL" id="CRK85927.1"/>
    </source>
</evidence>
<dbReference type="InterPro" id="IPR043425">
    <property type="entry name" value="NusG-like"/>
</dbReference>
<gene>
    <name evidence="5 10" type="primary">nusG</name>
    <name evidence="10" type="ORF">SOFFGTOCOR_0520</name>
</gene>
<dbReference type="EMBL" id="CVRF01000003">
    <property type="protein sequence ID" value="CRK85927.1"/>
    <property type="molecule type" value="Genomic_DNA"/>
</dbReference>
<evidence type="ECO:0000259" key="9">
    <source>
        <dbReference type="SMART" id="SM00739"/>
    </source>
</evidence>